<feature type="region of interest" description="Disordered" evidence="12">
    <location>
        <begin position="680"/>
        <end position="701"/>
    </location>
</feature>
<evidence type="ECO:0000256" key="5">
    <source>
        <dbReference type="ARBA" id="ARBA00022741"/>
    </source>
</evidence>
<feature type="region of interest" description="Disordered" evidence="12">
    <location>
        <begin position="863"/>
        <end position="938"/>
    </location>
</feature>
<keyword evidence="6 10" id="KW-0067">ATP-binding</keyword>
<organism evidence="14 15">
    <name type="scientific">Canis lupus familiaris</name>
    <name type="common">Dog</name>
    <name type="synonym">Canis familiaris</name>
    <dbReference type="NCBI Taxonomy" id="9615"/>
    <lineage>
        <taxon>Eukaryota</taxon>
        <taxon>Metazoa</taxon>
        <taxon>Chordata</taxon>
        <taxon>Craniata</taxon>
        <taxon>Vertebrata</taxon>
        <taxon>Euteleostomi</taxon>
        <taxon>Mammalia</taxon>
        <taxon>Eutheria</taxon>
        <taxon>Laurasiatheria</taxon>
        <taxon>Carnivora</taxon>
        <taxon>Caniformia</taxon>
        <taxon>Canidae</taxon>
        <taxon>Canis</taxon>
    </lineage>
</organism>
<feature type="compositionally biased region" description="Polar residues" evidence="12">
    <location>
        <begin position="1720"/>
        <end position="1729"/>
    </location>
</feature>
<dbReference type="GO" id="GO:0005819">
    <property type="term" value="C:spindle"/>
    <property type="evidence" value="ECO:0007669"/>
    <property type="project" value="UniProtKB-SubCell"/>
</dbReference>
<proteinExistence type="inferred from homology"/>
<dbReference type="InterPro" id="IPR027417">
    <property type="entry name" value="P-loop_NTPase"/>
</dbReference>
<dbReference type="SUPFAM" id="SSF52540">
    <property type="entry name" value="P-loop containing nucleoside triphosphate hydrolases"/>
    <property type="match status" value="1"/>
</dbReference>
<evidence type="ECO:0000256" key="8">
    <source>
        <dbReference type="ARBA" id="ARBA00023175"/>
    </source>
</evidence>
<evidence type="ECO:0000256" key="4">
    <source>
        <dbReference type="ARBA" id="ARBA00022701"/>
    </source>
</evidence>
<dbReference type="InterPro" id="IPR047149">
    <property type="entry name" value="KIF11-like"/>
</dbReference>
<evidence type="ECO:0000256" key="12">
    <source>
        <dbReference type="SAM" id="MobiDB-lite"/>
    </source>
</evidence>
<dbReference type="GO" id="GO:0003777">
    <property type="term" value="F:microtubule motor activity"/>
    <property type="evidence" value="ECO:0007669"/>
    <property type="project" value="InterPro"/>
</dbReference>
<comment type="subcellular location">
    <subcellularLocation>
        <location evidence="1">Cytoplasm</location>
        <location evidence="1">Cytoskeleton</location>
        <location evidence="1">Spindle</location>
    </subcellularLocation>
</comment>
<dbReference type="GO" id="GO:0005524">
    <property type="term" value="F:ATP binding"/>
    <property type="evidence" value="ECO:0007669"/>
    <property type="project" value="UniProtKB-UniRule"/>
</dbReference>
<feature type="compositionally biased region" description="Polar residues" evidence="12">
    <location>
        <begin position="1747"/>
        <end position="1763"/>
    </location>
</feature>
<dbReference type="InterPro" id="IPR001752">
    <property type="entry name" value="Kinesin_motor_dom"/>
</dbReference>
<dbReference type="Ensembl" id="ENSCAFT00030032391.1">
    <property type="protein sequence ID" value="ENSCAFP00030028253.1"/>
    <property type="gene ID" value="ENSCAFG00030017297.1"/>
</dbReference>
<keyword evidence="2" id="KW-0963">Cytoplasm</keyword>
<feature type="compositionally biased region" description="Acidic residues" evidence="12">
    <location>
        <begin position="680"/>
        <end position="689"/>
    </location>
</feature>
<feature type="coiled-coil region" evidence="11">
    <location>
        <begin position="714"/>
        <end position="744"/>
    </location>
</feature>
<dbReference type="Proteomes" id="UP000694429">
    <property type="component" value="Chromosome 28"/>
</dbReference>
<dbReference type="Gene3D" id="3.40.850.10">
    <property type="entry name" value="Kinesin motor domain"/>
    <property type="match status" value="1"/>
</dbReference>
<keyword evidence="3" id="KW-0597">Phosphoprotein</keyword>
<feature type="binding site" evidence="10">
    <location>
        <begin position="297"/>
        <end position="304"/>
    </location>
    <ligand>
        <name>ATP</name>
        <dbReference type="ChEBI" id="CHEBI:30616"/>
    </ligand>
</feature>
<evidence type="ECO:0000313" key="15">
    <source>
        <dbReference type="Proteomes" id="UP000694429"/>
    </source>
</evidence>
<evidence type="ECO:0000256" key="3">
    <source>
        <dbReference type="ARBA" id="ARBA00022553"/>
    </source>
</evidence>
<dbReference type="PRINTS" id="PR00380">
    <property type="entry name" value="KINESINHEAVY"/>
</dbReference>
<dbReference type="OrthoDB" id="123929at2759"/>
<feature type="coiled-coil region" evidence="11">
    <location>
        <begin position="1133"/>
        <end position="1618"/>
    </location>
</feature>
<keyword evidence="4" id="KW-0493">Microtubule</keyword>
<feature type="coiled-coil region" evidence="11">
    <location>
        <begin position="945"/>
        <end position="993"/>
    </location>
</feature>
<keyword evidence="5 10" id="KW-0547">Nucleotide-binding</keyword>
<dbReference type="GO" id="GO:0007018">
    <property type="term" value="P:microtubule-based movement"/>
    <property type="evidence" value="ECO:0007669"/>
    <property type="project" value="InterPro"/>
</dbReference>
<keyword evidence="9" id="KW-0206">Cytoskeleton</keyword>
<evidence type="ECO:0000256" key="11">
    <source>
        <dbReference type="SAM" id="Coils"/>
    </source>
</evidence>
<feature type="compositionally biased region" description="Low complexity" evidence="12">
    <location>
        <begin position="1"/>
        <end position="17"/>
    </location>
</feature>
<feature type="compositionally biased region" description="Polar residues" evidence="12">
    <location>
        <begin position="869"/>
        <end position="884"/>
    </location>
</feature>
<feature type="compositionally biased region" description="Basic and acidic residues" evidence="12">
    <location>
        <begin position="1730"/>
        <end position="1740"/>
    </location>
</feature>
<name>A0A8C0NJU5_CANLF</name>
<accession>A0A8C0NJU5</accession>
<feature type="region of interest" description="Disordered" evidence="12">
    <location>
        <begin position="1"/>
        <end position="54"/>
    </location>
</feature>
<evidence type="ECO:0000256" key="1">
    <source>
        <dbReference type="ARBA" id="ARBA00004186"/>
    </source>
</evidence>
<keyword evidence="7 11" id="KW-0175">Coiled coil</keyword>
<dbReference type="PANTHER" id="PTHR47970">
    <property type="entry name" value="KINESIN-LIKE PROTEIN KIF11"/>
    <property type="match status" value="1"/>
</dbReference>
<evidence type="ECO:0000259" key="13">
    <source>
        <dbReference type="PROSITE" id="PS50067"/>
    </source>
</evidence>
<evidence type="ECO:0000256" key="10">
    <source>
        <dbReference type="PROSITE-ProRule" id="PRU00283"/>
    </source>
</evidence>
<dbReference type="CDD" id="cd21786">
    <property type="entry name" value="RBD_KIF20B"/>
    <property type="match status" value="1"/>
</dbReference>
<dbReference type="PANTHER" id="PTHR47970:SF29">
    <property type="entry name" value="KINESIN FAMILY MEMBER 20B"/>
    <property type="match status" value="1"/>
</dbReference>
<dbReference type="GO" id="GO:0005874">
    <property type="term" value="C:microtubule"/>
    <property type="evidence" value="ECO:0007669"/>
    <property type="project" value="UniProtKB-KW"/>
</dbReference>
<feature type="compositionally biased region" description="Basic and acidic residues" evidence="12">
    <location>
        <begin position="886"/>
        <end position="899"/>
    </location>
</feature>
<dbReference type="CDD" id="cd01368">
    <property type="entry name" value="KISc_KIF23_like"/>
    <property type="match status" value="1"/>
</dbReference>
<evidence type="ECO:0000256" key="7">
    <source>
        <dbReference type="ARBA" id="ARBA00023054"/>
    </source>
</evidence>
<evidence type="ECO:0000256" key="2">
    <source>
        <dbReference type="ARBA" id="ARBA00022490"/>
    </source>
</evidence>
<dbReference type="SMART" id="SM00129">
    <property type="entry name" value="KISc"/>
    <property type="match status" value="1"/>
</dbReference>
<dbReference type="PROSITE" id="PS50067">
    <property type="entry name" value="KINESIN_MOTOR_2"/>
    <property type="match status" value="1"/>
</dbReference>
<feature type="region of interest" description="Disordered" evidence="12">
    <location>
        <begin position="1719"/>
        <end position="1763"/>
    </location>
</feature>
<protein>
    <submittedName>
        <fullName evidence="14">Kinesin family member 20B</fullName>
    </submittedName>
</protein>
<dbReference type="InterPro" id="IPR019821">
    <property type="entry name" value="Kinesin_motor_CS"/>
</dbReference>
<comment type="similarity">
    <text evidence="10">Belongs to the TRAFAC class myosin-kinesin ATPase superfamily. Kinesin family.</text>
</comment>
<keyword evidence="8 10" id="KW-0505">Motor protein</keyword>
<evidence type="ECO:0000313" key="14">
    <source>
        <dbReference type="Ensembl" id="ENSCAFP00030028253.1"/>
    </source>
</evidence>
<feature type="compositionally biased region" description="Basic and acidic residues" evidence="12">
    <location>
        <begin position="927"/>
        <end position="938"/>
    </location>
</feature>
<reference evidence="14" key="1">
    <citation type="submission" date="2019-03" db="EMBL/GenBank/DDBJ databases">
        <authorList>
            <person name="Warren W.C."/>
            <person name="Johnson G.S."/>
        </authorList>
    </citation>
    <scope>NUCLEOTIDE SEQUENCE [LARGE SCALE GENOMIC DNA]</scope>
    <source>
        <strain evidence="14">Basenji</strain>
    </source>
</reference>
<reference evidence="14" key="2">
    <citation type="submission" date="2025-08" db="UniProtKB">
        <authorList>
            <consortium name="Ensembl"/>
        </authorList>
    </citation>
    <scope>IDENTIFICATION</scope>
</reference>
<sequence length="1867" mass="214830">MGVRADGGAAAAAARQRPAPHRTPDCGKLGLSPPGRPPAPRPSRGRRSETRPRFESFFRERAGSPLRELLRSGAPFRKSRPLPAFRAAASPPLFEFEKENIAALRAGQAGRATLQVKGSAQLRVRGRRWVTVHIRCLRLGDGTDIMESNLNQDGVLRPSYVFSADPIARPSEINFDGIKLNLSREFSLVASSTEANSLESKDYLQVYLRIRPFTQSEKEHESEGCVYMLDSQTLLLKDPQSILGRLSEKSSGQMAQKFTFSKVFGPETTQKEFFQGCIMQPVKDLLKGQSRLIFTYGLTNSGKTYTFQGTEENIGILPRTLNVLFDSLQERLYTKMNLKPHRSREYLRLSPYQEKEEVASKSALLRQIKEVVMQNDSYESLYGSLTNSLNIPESEESMKDCEQASLNMNNNIKFSVWVSFFEIYNECVYDLFVPVLSKFQKRKILRLSQDVKGYSFIKDLQWIQVSDSKEAYRLLKLGIKHQSVAFTKLNNASSRSHSIFTIRILQIEDSEMPRVMRVSELCLCDLAGSERTMKTQNEGERLRETGNINTSLLTLGKCINVLKNSEKSKFQQHVPFRESKLTHYFQSFFNGKGKICMIVNISQCYFAYDETLNVLKFSAIAQKVYVPDTLNSSQEKSFGPAKSSQDASLDINNSVNKMLNVKRSTILWESGLEDLVEDEDLTENPENGEENQNGELTDEDLDKTLEEDKAFISYEEKRKLLDLIEDLKKKLINERKEKLTLEFKIRDEVTQEFTQYLAQREADFKETLLQEREILEENAECRLAIFKDLVGKCDTQEEPVNEDCAVKVETKEAIACLEIKFNQVKAELAKTKEELVKTQEELKKRQNESEINLNSLIQELEKSNKDEAGTSSLVKNNKLTSNETVEVPKDDKTKTDLGRKRINKNELQLEEPPAKKGPLHVSPAITEDEKKSEEMPKNISEDEDIRILQENNKELKTCLLTAKNELKNEKEEKAELNKKIISLQQELSFSEKKSFTLSIEVQQIQSNYDNAISELHVQRGINQEQEEKIVKLSKEIETARRNITNNVSQIQLMQAKIDELRRLDSVSQISNIDLLNFRDLSSGSQEDKHLLDNDNLVSKQVKEYGTQELRRKSSFHSSIEAIWEECKEIVKGSSKKSHQIQELEQQIEKLQAELKGCMDENNRLKIEERENKNKGDLLKEKENLIQQLKQELQEKNTSLDVQVQHVVEGKRALSELTQDITCYKVKIKELEAILETHKDECSHSAKLEQEILEKESIILKLERNLKDFQANLQDSIKNTKDLSEREVKLKEEISQLTSNLQDAKHSLKLKEEEKETSWHTAEKLKEELSASSALIQNLKADLQRKEEDYAELKEKLADAKKQIEQVQKEVSVMRDEEKLLRIKVHELEKKKNQCSQEIDIKQRTIQQLKEQLSNQNVEEAIQQYERVCKDLNVKEKIIEDMRMTLEEQEETQAEQDRVLEAKLEEAEGLATELEKWKEKCKDLEAKSNQRSNKELEDNTDVLSEKLSKLQDELQESEHKYKAERKKWLEEKMMLIIQAKEAENLRNKEMKKYAEDRERCLKQQNEVEILTAQLAEKDDNLQKWREERDQLVAALEVQLKELISSNRQKDNEIEELKKITLEPSETDGSVVLDSCEVSTENNQTTRFPKPELEIQFTPLRPNKMAVKHPGCTLPVTVKISKARKRKSNEMEGSSMFSSWWKSRNTPEALCQDLVKCENKKNATPRSNLKSPDSEHRKSSVKKEKKVSTRPSSKKTYSLRSQASTVSTNMATKIKEGTLQKFGDFLQHSPTILQSKAKKIIETMSSSKLSNVEVSKENLSRPKQAKRKLYTNEISSPIDISGQVILMDHKVKESDHQILKRRLRTKTAK</sequence>
<evidence type="ECO:0000256" key="6">
    <source>
        <dbReference type="ARBA" id="ARBA00022840"/>
    </source>
</evidence>
<dbReference type="GO" id="GO:0008017">
    <property type="term" value="F:microtubule binding"/>
    <property type="evidence" value="ECO:0007669"/>
    <property type="project" value="InterPro"/>
</dbReference>
<dbReference type="PROSITE" id="PS00411">
    <property type="entry name" value="KINESIN_MOTOR_1"/>
    <property type="match status" value="1"/>
</dbReference>
<gene>
    <name evidence="14" type="primary">KIF20B</name>
</gene>
<dbReference type="Pfam" id="PF00225">
    <property type="entry name" value="Kinesin"/>
    <property type="match status" value="1"/>
</dbReference>
<feature type="domain" description="Kinesin motor" evidence="13">
    <location>
        <begin position="203"/>
        <end position="624"/>
    </location>
</feature>
<evidence type="ECO:0000256" key="9">
    <source>
        <dbReference type="ARBA" id="ARBA00023212"/>
    </source>
</evidence>
<dbReference type="InterPro" id="IPR036961">
    <property type="entry name" value="Kinesin_motor_dom_sf"/>
</dbReference>